<reference evidence="1 2" key="1">
    <citation type="submission" date="2022-10" db="EMBL/GenBank/DDBJ databases">
        <title>Roseococcus glaciei nov., sp. nov., isolated from glacier.</title>
        <authorList>
            <person name="Liu Q."/>
            <person name="Xin Y.-H."/>
        </authorList>
    </citation>
    <scope>NUCLEOTIDE SEQUENCE [LARGE SCALE GENOMIC DNA]</scope>
    <source>
        <strain evidence="1 2">MDT2-1-1</strain>
    </source>
</reference>
<name>A0ABT3NUD7_9PROT</name>
<evidence type="ECO:0000313" key="1">
    <source>
        <dbReference type="EMBL" id="MCW8085770.1"/>
    </source>
</evidence>
<dbReference type="NCBIfam" id="NF033889">
    <property type="entry name" value="termin_lrg_T7"/>
    <property type="match status" value="1"/>
</dbReference>
<accession>A0ABT3NUD7</accession>
<sequence length="429" mass="47015">MAFHGCGKSTLVGLFCAWTLYRDPSRRILVLAAEQSLAGRMVSHVRRIIERHPRCAALVPDMAESWAADRFTVRRPGALREPSMLAQGLLGNITGSRADLIICDDVEVANNCDTPGKREELRERLAETEFVLAPGGSVLYVGTPHTEESLYRTGEPFLRGYARLEVPVLGREGESAWPERFTAAGIEALRARVGPLHFTRQMLLRPVAAAAARLDPALLIRYAEEPEYREANGRAQLWLLGRRMVAGGGFWDPAFGRAGGGGDGSVLAATYADGEGNHYLHRVLWLTQREDAPEDPATQQCRQVAEAAGALHLPVIRVETNGIGRFLPALLRREMARAGVACQVREEPSRAAKAQRILSAFDPLLAARRLYANDDVLRSPFAREMAERRPEAKGARDDALDAAAGALLHEPARLPGLPPRIAPRWRGVA</sequence>
<organism evidence="1 2">
    <name type="scientific">Sabulicella glaciei</name>
    <dbReference type="NCBI Taxonomy" id="2984948"/>
    <lineage>
        <taxon>Bacteria</taxon>
        <taxon>Pseudomonadati</taxon>
        <taxon>Pseudomonadota</taxon>
        <taxon>Alphaproteobacteria</taxon>
        <taxon>Acetobacterales</taxon>
        <taxon>Acetobacteraceae</taxon>
        <taxon>Sabulicella</taxon>
    </lineage>
</organism>
<dbReference type="InterPro" id="IPR047987">
    <property type="entry name" value="Gp19-like_virus"/>
</dbReference>
<dbReference type="Gene3D" id="3.40.50.300">
    <property type="entry name" value="P-loop containing nucleotide triphosphate hydrolases"/>
    <property type="match status" value="1"/>
</dbReference>
<comment type="caution">
    <text evidence="1">The sequence shown here is derived from an EMBL/GenBank/DDBJ whole genome shotgun (WGS) entry which is preliminary data.</text>
</comment>
<dbReference type="Proteomes" id="UP001526430">
    <property type="component" value="Unassembled WGS sequence"/>
</dbReference>
<dbReference type="Gene3D" id="3.30.420.240">
    <property type="match status" value="1"/>
</dbReference>
<protein>
    <submittedName>
        <fullName evidence="1">Phage terminase large subunit</fullName>
    </submittedName>
</protein>
<proteinExistence type="predicted"/>
<evidence type="ECO:0000313" key="2">
    <source>
        <dbReference type="Proteomes" id="UP001526430"/>
    </source>
</evidence>
<dbReference type="InterPro" id="IPR027417">
    <property type="entry name" value="P-loop_NTPase"/>
</dbReference>
<dbReference type="EMBL" id="JAPFQI010000005">
    <property type="protein sequence ID" value="MCW8085770.1"/>
    <property type="molecule type" value="Genomic_DNA"/>
</dbReference>
<dbReference type="RefSeq" id="WP_301589885.1">
    <property type="nucleotide sequence ID" value="NZ_JAPFQI010000005.1"/>
</dbReference>
<gene>
    <name evidence="1" type="primary">terL</name>
    <name evidence="1" type="ORF">OF850_09055</name>
</gene>
<keyword evidence="2" id="KW-1185">Reference proteome</keyword>